<dbReference type="Pfam" id="PF21530">
    <property type="entry name" value="Pif1_2B_dom"/>
    <property type="match status" value="1"/>
</dbReference>
<dbReference type="InterPro" id="IPR003593">
    <property type="entry name" value="AAA+_ATPase"/>
</dbReference>
<evidence type="ECO:0000256" key="4">
    <source>
        <dbReference type="ARBA" id="ARBA00022806"/>
    </source>
</evidence>
<dbReference type="CDD" id="cd18037">
    <property type="entry name" value="DEXSc_Pif1_like"/>
    <property type="match status" value="1"/>
</dbReference>
<dbReference type="AlphaFoldDB" id="A0A2J0MII5"/>
<evidence type="ECO:0000256" key="1">
    <source>
        <dbReference type="ARBA" id="ARBA00022741"/>
    </source>
</evidence>
<dbReference type="InterPro" id="IPR027417">
    <property type="entry name" value="P-loop_NTPase"/>
</dbReference>
<dbReference type="GO" id="GO:0000723">
    <property type="term" value="P:telomere maintenance"/>
    <property type="evidence" value="ECO:0007669"/>
    <property type="project" value="InterPro"/>
</dbReference>
<keyword evidence="7" id="KW-0234">DNA repair</keyword>
<dbReference type="PANTHER" id="PTHR47642:SF5">
    <property type="entry name" value="ATP-DEPENDENT DNA HELICASE"/>
    <property type="match status" value="1"/>
</dbReference>
<evidence type="ECO:0000313" key="10">
    <source>
        <dbReference type="EMBL" id="PIZ86428.1"/>
    </source>
</evidence>
<keyword evidence="5" id="KW-0067">ATP-binding</keyword>
<evidence type="ECO:0000256" key="7">
    <source>
        <dbReference type="ARBA" id="ARBA00023204"/>
    </source>
</evidence>
<dbReference type="CDD" id="cd18809">
    <property type="entry name" value="SF1_C_RecD"/>
    <property type="match status" value="1"/>
</dbReference>
<keyword evidence="4" id="KW-0347">Helicase</keyword>
<dbReference type="GO" id="GO:0006281">
    <property type="term" value="P:DNA repair"/>
    <property type="evidence" value="ECO:0007669"/>
    <property type="project" value="InterPro"/>
</dbReference>
<protein>
    <submittedName>
        <fullName evidence="10">AAA family ATPase</fullName>
    </submittedName>
</protein>
<dbReference type="SMART" id="SM00382">
    <property type="entry name" value="AAA"/>
    <property type="match status" value="1"/>
</dbReference>
<dbReference type="InterPro" id="IPR051055">
    <property type="entry name" value="PIF1_helicase"/>
</dbReference>
<evidence type="ECO:0000259" key="9">
    <source>
        <dbReference type="SMART" id="SM00382"/>
    </source>
</evidence>
<organism evidence="10 11">
    <name type="scientific">Candidatus Nomurabacteria bacterium CG_4_10_14_0_2_um_filter_33_9</name>
    <dbReference type="NCBI Taxonomy" id="1974728"/>
    <lineage>
        <taxon>Bacteria</taxon>
        <taxon>Candidatus Nomuraibacteriota</taxon>
    </lineage>
</organism>
<reference evidence="11" key="1">
    <citation type="submission" date="2017-09" db="EMBL/GenBank/DDBJ databases">
        <title>Depth-based differentiation of microbial function through sediment-hosted aquifers and enrichment of novel symbionts in the deep terrestrial subsurface.</title>
        <authorList>
            <person name="Probst A.J."/>
            <person name="Ladd B."/>
            <person name="Jarett J.K."/>
            <person name="Geller-Mcgrath D.E."/>
            <person name="Sieber C.M.K."/>
            <person name="Emerson J.B."/>
            <person name="Anantharaman K."/>
            <person name="Thomas B.C."/>
            <person name="Malmstrom R."/>
            <person name="Stieglmeier M."/>
            <person name="Klingl A."/>
            <person name="Woyke T."/>
            <person name="Ryan C.M."/>
            <person name="Banfield J.F."/>
        </authorList>
    </citation>
    <scope>NUCLEOTIDE SEQUENCE [LARGE SCALE GENOMIC DNA]</scope>
</reference>
<keyword evidence="1" id="KW-0547">Nucleotide-binding</keyword>
<keyword evidence="2" id="KW-0227">DNA damage</keyword>
<dbReference type="Gene3D" id="3.40.50.300">
    <property type="entry name" value="P-loop containing nucleotide triphosphate hydrolases"/>
    <property type="match status" value="2"/>
</dbReference>
<sequence>MTQDEALRIMKTGANVFLTGEPGSGKTYTINKYVDYLRKHEINHAITASTGIAATHINGMTIHSWSGIGIKKTLNKYDLDRIATSEYICRRVRKTKILIIDEISMLRAETLSMVDSVCREIRQNSEPFGGIQVILVGDFFQLPPIERNNMEQKQESLLEEKQGRFAYESSVWKHLSLVVCYISEQYRQDDASFLELLLAIRHDTVLDEHRDKIKSRYVIDNKFPENITKIFSYNLDVDKVNDGMLLKIEGENVKFNMESNGSLPLITALKKGCLSPEVLVLKKGAVVMCTKNNQKEHFVNGTLGIVVDFESFSKHPIIKTKNGRNIVITPMDWTIEENGKIKAKITQIPLRLAWAMTVHKSQGMSMDAAVMDLSSVFEYGQGYVALSRVRRLDGLYLLGCNEHALKVHPQILKQDSFFKKESENAQKTFGAISTEKIKKMHKNFVLALGGKWKDKK</sequence>
<evidence type="ECO:0000256" key="2">
    <source>
        <dbReference type="ARBA" id="ARBA00022763"/>
    </source>
</evidence>
<dbReference type="GO" id="GO:0003678">
    <property type="term" value="F:DNA helicase activity"/>
    <property type="evidence" value="ECO:0007669"/>
    <property type="project" value="InterPro"/>
</dbReference>
<name>A0A2J0MII5_9BACT</name>
<dbReference type="Pfam" id="PF05970">
    <property type="entry name" value="PIF1"/>
    <property type="match status" value="1"/>
</dbReference>
<dbReference type="InterPro" id="IPR010285">
    <property type="entry name" value="DNA_helicase_pif1-like_DEAD"/>
</dbReference>
<dbReference type="Proteomes" id="UP000229132">
    <property type="component" value="Unassembled WGS sequence"/>
</dbReference>
<evidence type="ECO:0000256" key="3">
    <source>
        <dbReference type="ARBA" id="ARBA00022801"/>
    </source>
</evidence>
<keyword evidence="8" id="KW-0413">Isomerase</keyword>
<dbReference type="EMBL" id="PFOX01000003">
    <property type="protein sequence ID" value="PIZ86428.1"/>
    <property type="molecule type" value="Genomic_DNA"/>
</dbReference>
<dbReference type="SUPFAM" id="SSF52540">
    <property type="entry name" value="P-loop containing nucleoside triphosphate hydrolases"/>
    <property type="match status" value="2"/>
</dbReference>
<evidence type="ECO:0000256" key="5">
    <source>
        <dbReference type="ARBA" id="ARBA00022840"/>
    </source>
</evidence>
<dbReference type="PANTHER" id="PTHR47642">
    <property type="entry name" value="ATP-DEPENDENT DNA HELICASE"/>
    <property type="match status" value="1"/>
</dbReference>
<evidence type="ECO:0000313" key="11">
    <source>
        <dbReference type="Proteomes" id="UP000229132"/>
    </source>
</evidence>
<dbReference type="InterPro" id="IPR049163">
    <property type="entry name" value="Pif1-like_2B_dom"/>
</dbReference>
<keyword evidence="6" id="KW-0238">DNA-binding</keyword>
<keyword evidence="3" id="KW-0378">Hydrolase</keyword>
<evidence type="ECO:0000256" key="8">
    <source>
        <dbReference type="ARBA" id="ARBA00023235"/>
    </source>
</evidence>
<proteinExistence type="predicted"/>
<evidence type="ECO:0000256" key="6">
    <source>
        <dbReference type="ARBA" id="ARBA00023125"/>
    </source>
</evidence>
<accession>A0A2J0MII5</accession>
<comment type="caution">
    <text evidence="10">The sequence shown here is derived from an EMBL/GenBank/DDBJ whole genome shotgun (WGS) entry which is preliminary data.</text>
</comment>
<feature type="domain" description="AAA+ ATPase" evidence="9">
    <location>
        <begin position="12"/>
        <end position="225"/>
    </location>
</feature>
<gene>
    <name evidence="10" type="ORF">COX94_00165</name>
</gene>